<organism evidence="4 5">
    <name type="scientific">Ferrovibrio terrae</name>
    <dbReference type="NCBI Taxonomy" id="2594003"/>
    <lineage>
        <taxon>Bacteria</taxon>
        <taxon>Pseudomonadati</taxon>
        <taxon>Pseudomonadota</taxon>
        <taxon>Alphaproteobacteria</taxon>
        <taxon>Rhodospirillales</taxon>
        <taxon>Rhodospirillaceae</taxon>
        <taxon>Ferrovibrio</taxon>
    </lineage>
</organism>
<keyword evidence="1 2" id="KW-0129">CBS domain</keyword>
<evidence type="ECO:0000313" key="4">
    <source>
        <dbReference type="EMBL" id="QDO95882.1"/>
    </source>
</evidence>
<keyword evidence="5" id="KW-1185">Reference proteome</keyword>
<feature type="domain" description="CBS" evidence="3">
    <location>
        <begin position="10"/>
        <end position="67"/>
    </location>
</feature>
<dbReference type="KEGG" id="fer:FNB15_00655"/>
<reference evidence="4 5" key="1">
    <citation type="submission" date="2019-07" db="EMBL/GenBank/DDBJ databases">
        <title>Genome sequencing for Ferrovibrio sp. K5.</title>
        <authorList>
            <person name="Park S.-J."/>
        </authorList>
    </citation>
    <scope>NUCLEOTIDE SEQUENCE [LARGE SCALE GENOMIC DNA]</scope>
    <source>
        <strain evidence="4 5">K5</strain>
    </source>
</reference>
<dbReference type="InterPro" id="IPR044725">
    <property type="entry name" value="CBSX3_CBS_dom"/>
</dbReference>
<dbReference type="EMBL" id="CP041636">
    <property type="protein sequence ID" value="QDO95882.1"/>
    <property type="molecule type" value="Genomic_DNA"/>
</dbReference>
<evidence type="ECO:0000313" key="5">
    <source>
        <dbReference type="Proteomes" id="UP000317496"/>
    </source>
</evidence>
<name>A0A516GWK8_9PROT</name>
<dbReference type="PANTHER" id="PTHR43080">
    <property type="entry name" value="CBS DOMAIN-CONTAINING PROTEIN CBSX3, MITOCHONDRIAL"/>
    <property type="match status" value="1"/>
</dbReference>
<proteinExistence type="predicted"/>
<dbReference type="PANTHER" id="PTHR43080:SF2">
    <property type="entry name" value="CBS DOMAIN-CONTAINING PROTEIN"/>
    <property type="match status" value="1"/>
</dbReference>
<evidence type="ECO:0000259" key="3">
    <source>
        <dbReference type="PROSITE" id="PS51371"/>
    </source>
</evidence>
<accession>A0A516GWK8</accession>
<dbReference type="Proteomes" id="UP000317496">
    <property type="component" value="Chromosome"/>
</dbReference>
<feature type="domain" description="CBS" evidence="3">
    <location>
        <begin position="76"/>
        <end position="131"/>
    </location>
</feature>
<gene>
    <name evidence="4" type="ORF">FNB15_00655</name>
</gene>
<evidence type="ECO:0000256" key="2">
    <source>
        <dbReference type="PROSITE-ProRule" id="PRU00703"/>
    </source>
</evidence>
<sequence length="143" mass="15519">MTVAAILKDKTPGVISVRPDDGIETVCQKLADKGIGAVMVLRSDGGIAGILSERDIVRGLAMIGTDLLQQSADTIMTRNVMVCSSHDTIEDVMHLMTKRRIRHLPVVDNSKLVGMISIGDVVKRRIADTEMEAEAMRQYIATG</sequence>
<dbReference type="CDD" id="cd04623">
    <property type="entry name" value="CBS_pair_bac_euk"/>
    <property type="match status" value="1"/>
</dbReference>
<protein>
    <submittedName>
        <fullName evidence="4">CBS domain-containing protein</fullName>
    </submittedName>
</protein>
<dbReference type="InterPro" id="IPR051257">
    <property type="entry name" value="Diverse_CBS-Domain"/>
</dbReference>
<dbReference type="InterPro" id="IPR046342">
    <property type="entry name" value="CBS_dom_sf"/>
</dbReference>
<dbReference type="SMART" id="SM00116">
    <property type="entry name" value="CBS"/>
    <property type="match status" value="2"/>
</dbReference>
<evidence type="ECO:0000256" key="1">
    <source>
        <dbReference type="ARBA" id="ARBA00023122"/>
    </source>
</evidence>
<dbReference type="RefSeq" id="WP_144066863.1">
    <property type="nucleotide sequence ID" value="NZ_CP041636.1"/>
</dbReference>
<dbReference type="AlphaFoldDB" id="A0A516GWK8"/>
<dbReference type="PROSITE" id="PS51371">
    <property type="entry name" value="CBS"/>
    <property type="match status" value="2"/>
</dbReference>
<dbReference type="Pfam" id="PF00571">
    <property type="entry name" value="CBS"/>
    <property type="match status" value="2"/>
</dbReference>
<dbReference type="InterPro" id="IPR000644">
    <property type="entry name" value="CBS_dom"/>
</dbReference>
<dbReference type="OrthoDB" id="9807125at2"/>
<dbReference type="SUPFAM" id="SSF54631">
    <property type="entry name" value="CBS-domain pair"/>
    <property type="match status" value="1"/>
</dbReference>
<dbReference type="Gene3D" id="3.10.580.10">
    <property type="entry name" value="CBS-domain"/>
    <property type="match status" value="1"/>
</dbReference>